<dbReference type="EMBL" id="MU070184">
    <property type="protein sequence ID" value="KAF5829256.1"/>
    <property type="molecule type" value="Genomic_DNA"/>
</dbReference>
<accession>A0ABQ7G3S7</accession>
<name>A0ABQ7G3S7_DUNSA</name>
<evidence type="ECO:0000313" key="1">
    <source>
        <dbReference type="EMBL" id="KAF5829256.1"/>
    </source>
</evidence>
<evidence type="ECO:0000313" key="2">
    <source>
        <dbReference type="Proteomes" id="UP000815325"/>
    </source>
</evidence>
<sequence>MVQKSCTIAWDHGSCFLLWCRCCTPSSWHILRPACSLWTRTRLR</sequence>
<protein>
    <submittedName>
        <fullName evidence="1">Uncharacterized protein</fullName>
    </submittedName>
</protein>
<dbReference type="Proteomes" id="UP000815325">
    <property type="component" value="Unassembled WGS sequence"/>
</dbReference>
<proteinExistence type="predicted"/>
<gene>
    <name evidence="1" type="ORF">DUNSADRAFT_16329</name>
</gene>
<reference evidence="1" key="1">
    <citation type="submission" date="2017-08" db="EMBL/GenBank/DDBJ databases">
        <authorList>
            <person name="Polle J.E."/>
            <person name="Barry K."/>
            <person name="Cushman J."/>
            <person name="Schmutz J."/>
            <person name="Tran D."/>
            <person name="Hathwaick L.T."/>
            <person name="Yim W.C."/>
            <person name="Jenkins J."/>
            <person name="Mckie-Krisberg Z.M."/>
            <person name="Prochnik S."/>
            <person name="Lindquist E."/>
            <person name="Dockter R.B."/>
            <person name="Adam C."/>
            <person name="Molina H."/>
            <person name="Bunkerborg J."/>
            <person name="Jin E."/>
            <person name="Buchheim M."/>
            <person name="Magnuson J."/>
        </authorList>
    </citation>
    <scope>NUCLEOTIDE SEQUENCE</scope>
    <source>
        <strain evidence="1">CCAP 19/18</strain>
    </source>
</reference>
<comment type="caution">
    <text evidence="1">The sequence shown here is derived from an EMBL/GenBank/DDBJ whole genome shotgun (WGS) entry which is preliminary data.</text>
</comment>
<keyword evidence="2" id="KW-1185">Reference proteome</keyword>
<organism evidence="1 2">
    <name type="scientific">Dunaliella salina</name>
    <name type="common">Green alga</name>
    <name type="synonym">Protococcus salinus</name>
    <dbReference type="NCBI Taxonomy" id="3046"/>
    <lineage>
        <taxon>Eukaryota</taxon>
        <taxon>Viridiplantae</taxon>
        <taxon>Chlorophyta</taxon>
        <taxon>core chlorophytes</taxon>
        <taxon>Chlorophyceae</taxon>
        <taxon>CS clade</taxon>
        <taxon>Chlamydomonadales</taxon>
        <taxon>Dunaliellaceae</taxon>
        <taxon>Dunaliella</taxon>
    </lineage>
</organism>